<dbReference type="GO" id="GO:0009229">
    <property type="term" value="P:thiamine diphosphate biosynthetic process"/>
    <property type="evidence" value="ECO:0007669"/>
    <property type="project" value="UniProtKB-UniRule"/>
</dbReference>
<comment type="caution">
    <text evidence="1">Lacks conserved residue(s) required for the propagation of feature annotation.</text>
</comment>
<comment type="function">
    <text evidence="1">Catalyzes the ATP-dependent phosphorylation of thiamine-monophosphate (TMP) to form thiamine-pyrophosphate (TPP), the active form of vitamin B1.</text>
</comment>
<reference evidence="4" key="1">
    <citation type="journal article" date="2024" name="Int. J. Syst. Evol. Microbiol.">
        <title>Brooklawnia propionicigenes sp. nov., a facultatively anaerobic, propionate-producing bacterium isolated from a methanogenic reactor treating waste from cattle farms.</title>
        <authorList>
            <person name="Akita Y."/>
            <person name="Ueki A."/>
            <person name="Tonouchi A."/>
            <person name="Sugawara Y."/>
            <person name="Honma S."/>
            <person name="Kaku N."/>
            <person name="Ueki K."/>
        </authorList>
    </citation>
    <scope>NUCLEOTIDE SEQUENCE</scope>
    <source>
        <strain evidence="4">SH051</strain>
    </source>
</reference>
<dbReference type="RefSeq" id="WP_286265757.1">
    <property type="nucleotide sequence ID" value="NZ_AP028056.1"/>
</dbReference>
<evidence type="ECO:0000313" key="4">
    <source>
        <dbReference type="EMBL" id="BEH03334.1"/>
    </source>
</evidence>
<feature type="binding site" evidence="1">
    <location>
        <position position="40"/>
    </location>
    <ligand>
        <name>Mg(2+)</name>
        <dbReference type="ChEBI" id="CHEBI:18420"/>
        <label>3</label>
    </ligand>
</feature>
<evidence type="ECO:0000313" key="5">
    <source>
        <dbReference type="Proteomes" id="UP001431656"/>
    </source>
</evidence>
<name>A0AAN0KFE2_9ACTN</name>
<dbReference type="KEGG" id="broo:brsh051_26150"/>
<keyword evidence="1 4" id="KW-0418">Kinase</keyword>
<dbReference type="InterPro" id="IPR036921">
    <property type="entry name" value="PurM-like_N_sf"/>
</dbReference>
<feature type="binding site" evidence="1">
    <location>
        <position position="84"/>
    </location>
    <ligand>
        <name>Mg(2+)</name>
        <dbReference type="ChEBI" id="CHEBI:18420"/>
        <label>4</label>
    </ligand>
</feature>
<dbReference type="InterPro" id="IPR016188">
    <property type="entry name" value="PurM-like_N"/>
</dbReference>
<feature type="binding site" evidence="1">
    <location>
        <position position="219"/>
    </location>
    <ligand>
        <name>Mg(2+)</name>
        <dbReference type="ChEBI" id="CHEBI:18420"/>
        <label>3</label>
    </ligand>
</feature>
<protein>
    <recommendedName>
        <fullName evidence="1">Thiamine-monophosphate kinase</fullName>
        <shortName evidence="1">TMP kinase</shortName>
        <shortName evidence="1">Thiamine-phosphate kinase</shortName>
        <ecNumber evidence="1">2.7.4.16</ecNumber>
    </recommendedName>
</protein>
<feature type="binding site" evidence="1">
    <location>
        <position position="53"/>
    </location>
    <ligand>
        <name>Mg(2+)</name>
        <dbReference type="ChEBI" id="CHEBI:18420"/>
        <label>4</label>
    </ligand>
</feature>
<feature type="binding site" evidence="1">
    <location>
        <position position="84"/>
    </location>
    <ligand>
        <name>Mg(2+)</name>
        <dbReference type="ChEBI" id="CHEBI:18420"/>
        <label>2</label>
    </ligand>
</feature>
<dbReference type="GO" id="GO:0009030">
    <property type="term" value="F:thiamine-phosphate kinase activity"/>
    <property type="evidence" value="ECO:0007669"/>
    <property type="project" value="UniProtKB-UniRule"/>
</dbReference>
<dbReference type="GO" id="GO:0005524">
    <property type="term" value="F:ATP binding"/>
    <property type="evidence" value="ECO:0007669"/>
    <property type="project" value="UniProtKB-UniRule"/>
</dbReference>
<dbReference type="SUPFAM" id="SSF55326">
    <property type="entry name" value="PurM N-terminal domain-like"/>
    <property type="match status" value="1"/>
</dbReference>
<gene>
    <name evidence="1" type="primary">thiL</name>
    <name evidence="4" type="ORF">brsh051_26150</name>
</gene>
<feature type="binding site" evidence="1">
    <location>
        <position position="40"/>
    </location>
    <ligand>
        <name>Mg(2+)</name>
        <dbReference type="ChEBI" id="CHEBI:18420"/>
        <label>4</label>
    </ligand>
</feature>
<dbReference type="PANTHER" id="PTHR30270:SF0">
    <property type="entry name" value="THIAMINE-MONOPHOSPHATE KINASE"/>
    <property type="match status" value="1"/>
</dbReference>
<dbReference type="Gene3D" id="3.30.1330.10">
    <property type="entry name" value="PurM-like, N-terminal domain"/>
    <property type="match status" value="1"/>
</dbReference>
<proteinExistence type="inferred from homology"/>
<feature type="binding site" evidence="1">
    <location>
        <position position="222"/>
    </location>
    <ligand>
        <name>Mg(2+)</name>
        <dbReference type="ChEBI" id="CHEBI:18420"/>
        <label>5</label>
    </ligand>
</feature>
<dbReference type="PIRSF" id="PIRSF005303">
    <property type="entry name" value="Thiam_monoph_kin"/>
    <property type="match status" value="1"/>
</dbReference>
<feature type="binding site" evidence="1">
    <location>
        <position position="54"/>
    </location>
    <ligand>
        <name>Mg(2+)</name>
        <dbReference type="ChEBI" id="CHEBI:18420"/>
        <label>1</label>
    </ligand>
</feature>
<evidence type="ECO:0000259" key="3">
    <source>
        <dbReference type="Pfam" id="PF02769"/>
    </source>
</evidence>
<keyword evidence="1" id="KW-0547">Nucleotide-binding</keyword>
<feature type="binding site" evidence="1">
    <location>
        <position position="132"/>
    </location>
    <ligand>
        <name>Mg(2+)</name>
        <dbReference type="ChEBI" id="CHEBI:18420"/>
        <label>1</label>
    </ligand>
</feature>
<dbReference type="InterPro" id="IPR006283">
    <property type="entry name" value="ThiL-like"/>
</dbReference>
<dbReference type="NCBIfam" id="TIGR01379">
    <property type="entry name" value="thiL"/>
    <property type="match status" value="1"/>
</dbReference>
<keyword evidence="1" id="KW-0479">Metal-binding</keyword>
<keyword evidence="5" id="KW-1185">Reference proteome</keyword>
<evidence type="ECO:0000256" key="1">
    <source>
        <dbReference type="HAMAP-Rule" id="MF_02128"/>
    </source>
</evidence>
<dbReference type="Pfam" id="PF02769">
    <property type="entry name" value="AIRS_C"/>
    <property type="match status" value="1"/>
</dbReference>
<keyword evidence="1" id="KW-0808">Transferase</keyword>
<feature type="binding site" evidence="1">
    <location>
        <position position="62"/>
    </location>
    <ligand>
        <name>substrate</name>
    </ligand>
</feature>
<feature type="binding site" evidence="1">
    <location>
        <position position="84"/>
    </location>
    <ligand>
        <name>Mg(2+)</name>
        <dbReference type="ChEBI" id="CHEBI:18420"/>
        <label>3</label>
    </ligand>
</feature>
<dbReference type="EMBL" id="AP028056">
    <property type="protein sequence ID" value="BEH03334.1"/>
    <property type="molecule type" value="Genomic_DNA"/>
</dbReference>
<dbReference type="NCBIfam" id="NF004351">
    <property type="entry name" value="PRK05731.1-4"/>
    <property type="match status" value="1"/>
</dbReference>
<feature type="binding site" evidence="1">
    <location>
        <position position="319"/>
    </location>
    <ligand>
        <name>substrate</name>
    </ligand>
</feature>
<dbReference type="PANTHER" id="PTHR30270">
    <property type="entry name" value="THIAMINE-MONOPHOSPHATE KINASE"/>
    <property type="match status" value="1"/>
</dbReference>
<dbReference type="Gene3D" id="3.90.650.10">
    <property type="entry name" value="PurM-like C-terminal domain"/>
    <property type="match status" value="1"/>
</dbReference>
<feature type="binding site" evidence="1">
    <location>
        <position position="157"/>
    </location>
    <ligand>
        <name>ATP</name>
        <dbReference type="ChEBI" id="CHEBI:30616"/>
    </ligand>
</feature>
<feature type="binding site" evidence="1">
    <location>
        <position position="55"/>
    </location>
    <ligand>
        <name>Mg(2+)</name>
        <dbReference type="ChEBI" id="CHEBI:18420"/>
        <label>1</label>
    </ligand>
</feature>
<feature type="domain" description="PurM-like C-terminal" evidence="3">
    <location>
        <begin position="161"/>
        <end position="272"/>
    </location>
</feature>
<comment type="similarity">
    <text evidence="1">Belongs to the thiamine-monophosphate kinase family.</text>
</comment>
<feature type="binding site" evidence="1">
    <location>
        <position position="55"/>
    </location>
    <ligand>
        <name>Mg(2+)</name>
        <dbReference type="ChEBI" id="CHEBI:18420"/>
        <label>2</label>
    </ligand>
</feature>
<sequence>MTSRSTQAETIGDLGEFPLISLITRNLTLPPAVSVGPGDDCAAYLINGSALTTTDMLIEGVHFRRSWSSPADIGHKSVAVNLADVEAMGGTPVAMVISLGLPADLPVTWVKEFMTGVREEAELGGVALVGGDMTGARDISISVTVIGETAGRGPILRSGARPGDIVAVCGRLGWAAAGLAALLRGFRSPRAAVDSQRAPKVPYGAGRQAADAGATAMIDVSDGLLADLGHIAEASGVAIDLDSARFTIAEPVQAVAAALNADPLGFVLGGGEDHAMAATFEPGKVPEGWDVIGQVRQINDEVGPIVLVDGQEWEGEKGWTHFHP</sequence>
<dbReference type="CDD" id="cd02194">
    <property type="entry name" value="ThiL"/>
    <property type="match status" value="1"/>
</dbReference>
<dbReference type="Pfam" id="PF00586">
    <property type="entry name" value="AIRS"/>
    <property type="match status" value="1"/>
</dbReference>
<keyword evidence="1" id="KW-0067">ATP-binding</keyword>
<dbReference type="InterPro" id="IPR036676">
    <property type="entry name" value="PurM-like_C_sf"/>
</dbReference>
<dbReference type="SUPFAM" id="SSF56042">
    <property type="entry name" value="PurM C-terminal domain-like"/>
    <property type="match status" value="1"/>
</dbReference>
<organism evidence="4 5">
    <name type="scientific">Brooklawnia propionicigenes</name>
    <dbReference type="NCBI Taxonomy" id="3041175"/>
    <lineage>
        <taxon>Bacteria</taxon>
        <taxon>Bacillati</taxon>
        <taxon>Actinomycetota</taxon>
        <taxon>Actinomycetes</taxon>
        <taxon>Propionibacteriales</taxon>
        <taxon>Propionibacteriaceae</taxon>
        <taxon>Brooklawnia</taxon>
    </lineage>
</organism>
<dbReference type="EC" id="2.7.4.16" evidence="1"/>
<dbReference type="InterPro" id="IPR010918">
    <property type="entry name" value="PurM-like_C_dom"/>
</dbReference>
<dbReference type="AlphaFoldDB" id="A0AAN0KFE2"/>
<accession>A0AAN0KFE2</accession>
<comment type="catalytic activity">
    <reaction evidence="1">
        <text>thiamine phosphate + ATP = thiamine diphosphate + ADP</text>
        <dbReference type="Rhea" id="RHEA:15913"/>
        <dbReference type="ChEBI" id="CHEBI:30616"/>
        <dbReference type="ChEBI" id="CHEBI:37575"/>
        <dbReference type="ChEBI" id="CHEBI:58937"/>
        <dbReference type="ChEBI" id="CHEBI:456216"/>
        <dbReference type="EC" id="2.7.4.16"/>
    </reaction>
</comment>
<comment type="miscellaneous">
    <text evidence="1">Reaction mechanism of ThiL seems to utilize a direct, inline transfer of the gamma-phosphate of ATP to TMP rather than a phosphorylated enzyme intermediate.</text>
</comment>
<feature type="binding site" evidence="1">
    <location>
        <position position="221"/>
    </location>
    <ligand>
        <name>ATP</name>
        <dbReference type="ChEBI" id="CHEBI:30616"/>
    </ligand>
</feature>
<dbReference type="GO" id="GO:0000287">
    <property type="term" value="F:magnesium ion binding"/>
    <property type="evidence" value="ECO:0007669"/>
    <property type="project" value="UniProtKB-UniRule"/>
</dbReference>
<comment type="pathway">
    <text evidence="1">Cofactor biosynthesis; thiamine diphosphate biosynthesis; thiamine diphosphate from thiamine phosphate: step 1/1.</text>
</comment>
<keyword evidence="1" id="KW-0784">Thiamine biosynthesis</keyword>
<dbReference type="Proteomes" id="UP001431656">
    <property type="component" value="Chromosome"/>
</dbReference>
<dbReference type="GO" id="GO:0009228">
    <property type="term" value="P:thiamine biosynthetic process"/>
    <property type="evidence" value="ECO:0007669"/>
    <property type="project" value="UniProtKB-KW"/>
</dbReference>
<feature type="binding site" evidence="1">
    <location>
        <position position="272"/>
    </location>
    <ligand>
        <name>substrate</name>
    </ligand>
</feature>
<dbReference type="HAMAP" id="MF_02128">
    <property type="entry name" value="TMP_kinase"/>
    <property type="match status" value="1"/>
</dbReference>
<feature type="binding site" evidence="1">
    <location>
        <begin position="131"/>
        <end position="132"/>
    </location>
    <ligand>
        <name>ATP</name>
        <dbReference type="ChEBI" id="CHEBI:30616"/>
    </ligand>
</feature>
<evidence type="ECO:0000259" key="2">
    <source>
        <dbReference type="Pfam" id="PF00586"/>
    </source>
</evidence>
<feature type="domain" description="PurM-like N-terminal" evidence="2">
    <location>
        <begin position="38"/>
        <end position="148"/>
    </location>
</feature>
<keyword evidence="1" id="KW-0460">Magnesium</keyword>